<proteinExistence type="predicted"/>
<comment type="caution">
    <text evidence="2">The sequence shown here is derived from an EMBL/GenBank/DDBJ whole genome shotgun (WGS) entry which is preliminary data.</text>
</comment>
<evidence type="ECO:0000313" key="3">
    <source>
        <dbReference type="Proteomes" id="UP000533905"/>
    </source>
</evidence>
<protein>
    <recommendedName>
        <fullName evidence="4">Lipoprotein</fullName>
    </recommendedName>
</protein>
<keyword evidence="3" id="KW-1185">Reference proteome</keyword>
<evidence type="ECO:0000313" key="2">
    <source>
        <dbReference type="EMBL" id="NNG25102.1"/>
    </source>
</evidence>
<sequence length="212" mass="21679">MKFSLIRPAGALALALSLASCGGGGDDNDYSIKGVVEGVVYPGLVLTTNGSDLAVAPPAKAADPVEFTFANRLEYGDAFNISIKKDPAHQTCGVNPQFPRSVSGTGGELTQINARFVCVVNAYNIGGKIIGLTAANTGLQLTNGSSGGSIVPTAEATGAAFEYIMPLKVEFGVTYGVTIVTQPVGRFCTVSNPTGTMGDAAVTNIDVTCVPR</sequence>
<dbReference type="RefSeq" id="WP_171087443.1">
    <property type="nucleotide sequence ID" value="NZ_JABAIV010000008.1"/>
</dbReference>
<dbReference type="Proteomes" id="UP000533905">
    <property type="component" value="Unassembled WGS sequence"/>
</dbReference>
<feature type="signal peptide" evidence="1">
    <location>
        <begin position="1"/>
        <end position="22"/>
    </location>
</feature>
<accession>A0A7Y2K1V4</accession>
<gene>
    <name evidence="2" type="ORF">HGB41_19130</name>
</gene>
<reference evidence="2 3" key="1">
    <citation type="submission" date="2020-04" db="EMBL/GenBank/DDBJ databases">
        <title>Massilia sp. nov., a cold adapted bacteria isolated from Arctic soil.</title>
        <authorList>
            <person name="Son J."/>
            <person name="Ka J.-O."/>
        </authorList>
    </citation>
    <scope>NUCLEOTIDE SEQUENCE [LARGE SCALE GENOMIC DNA]</scope>
    <source>
        <strain evidence="2 3">ML15P13</strain>
    </source>
</reference>
<dbReference type="PROSITE" id="PS51257">
    <property type="entry name" value="PROKAR_LIPOPROTEIN"/>
    <property type="match status" value="1"/>
</dbReference>
<keyword evidence="1" id="KW-0732">Signal</keyword>
<feature type="chain" id="PRO_5030965553" description="Lipoprotein" evidence="1">
    <location>
        <begin position="23"/>
        <end position="212"/>
    </location>
</feature>
<dbReference type="EMBL" id="JABAIV010000008">
    <property type="protein sequence ID" value="NNG25102.1"/>
    <property type="molecule type" value="Genomic_DNA"/>
</dbReference>
<evidence type="ECO:0008006" key="4">
    <source>
        <dbReference type="Google" id="ProtNLM"/>
    </source>
</evidence>
<evidence type="ECO:0000256" key="1">
    <source>
        <dbReference type="SAM" id="SignalP"/>
    </source>
</evidence>
<organism evidence="2 3">
    <name type="scientific">Telluria aromaticivorans</name>
    <dbReference type="NCBI Taxonomy" id="2725995"/>
    <lineage>
        <taxon>Bacteria</taxon>
        <taxon>Pseudomonadati</taxon>
        <taxon>Pseudomonadota</taxon>
        <taxon>Betaproteobacteria</taxon>
        <taxon>Burkholderiales</taxon>
        <taxon>Oxalobacteraceae</taxon>
        <taxon>Telluria group</taxon>
        <taxon>Telluria</taxon>
    </lineage>
</organism>
<name>A0A7Y2K1V4_9BURK</name>
<dbReference type="AlphaFoldDB" id="A0A7Y2K1V4"/>